<dbReference type="AlphaFoldDB" id="A0A5N0TIT2"/>
<evidence type="ECO:0000256" key="5">
    <source>
        <dbReference type="ARBA" id="ARBA00022839"/>
    </source>
</evidence>
<dbReference type="SUPFAM" id="SSF64182">
    <property type="entry name" value="DHH phosphoesterases"/>
    <property type="match status" value="1"/>
</dbReference>
<evidence type="ECO:0000256" key="6">
    <source>
        <dbReference type="SAM" id="Coils"/>
    </source>
</evidence>
<evidence type="ECO:0000313" key="10">
    <source>
        <dbReference type="EMBL" id="KAA9133199.1"/>
    </source>
</evidence>
<dbReference type="GO" id="GO:0006281">
    <property type="term" value="P:DNA repair"/>
    <property type="evidence" value="ECO:0007669"/>
    <property type="project" value="InterPro"/>
</dbReference>
<gene>
    <name evidence="10" type="primary">recJ</name>
    <name evidence="10" type="ORF">F3N42_02245</name>
</gene>
<keyword evidence="3" id="KW-0540">Nuclease</keyword>
<dbReference type="InterPro" id="IPR001667">
    <property type="entry name" value="DDH_dom"/>
</dbReference>
<evidence type="ECO:0000313" key="11">
    <source>
        <dbReference type="Proteomes" id="UP000325372"/>
    </source>
</evidence>
<dbReference type="FunFam" id="3.90.1640.30:FF:000001">
    <property type="entry name" value="Single-stranded-DNA-specific exonuclease RecJ"/>
    <property type="match status" value="1"/>
</dbReference>
<accession>A0A5N0TIT2</accession>
<evidence type="ECO:0000256" key="4">
    <source>
        <dbReference type="ARBA" id="ARBA00022801"/>
    </source>
</evidence>
<feature type="domain" description="DHHA1" evidence="8">
    <location>
        <begin position="358"/>
        <end position="449"/>
    </location>
</feature>
<name>A0A5N0TIT2_9GAMM</name>
<evidence type="ECO:0000256" key="3">
    <source>
        <dbReference type="ARBA" id="ARBA00022722"/>
    </source>
</evidence>
<dbReference type="GO" id="GO:0008409">
    <property type="term" value="F:5'-3' exonuclease activity"/>
    <property type="evidence" value="ECO:0007669"/>
    <property type="project" value="InterPro"/>
</dbReference>
<dbReference type="InterPro" id="IPR041122">
    <property type="entry name" value="RecJ_OB"/>
</dbReference>
<keyword evidence="4" id="KW-0378">Hydrolase</keyword>
<dbReference type="InterPro" id="IPR038763">
    <property type="entry name" value="DHH_sf"/>
</dbReference>
<keyword evidence="6" id="KW-0175">Coiled coil</keyword>
<comment type="similarity">
    <text evidence="1">Belongs to the RecJ family.</text>
</comment>
<dbReference type="Pfam" id="PF17768">
    <property type="entry name" value="RecJ_OB"/>
    <property type="match status" value="1"/>
</dbReference>
<sequence length="572" mass="61258">MIRRRAVPGGEHALPATLHPVLRDILLARGVREAEALDLSLARMAPMKGLSGLDAAANRLADAIQSGQRIMVVGDFDADGATGTAVAVRALRAMGAAGVEFRVPNRFEFGYGLSTGLVDTLAESPPDVLLTVDSGICCHDGITRAAELGIDVIVTDHHLPGESLPPAFAIVNPNLSGDDFPSKALAGVGVVFYLAGALRARLRDSGWFGARRPEPNLGMLLDLVALGTVADVVPLDRNNRVLVEQGLRRIRAGQASPGVMALLRAGKRDYRNVSASDLGFAVGPRLNAAGRLEDMAVGIRCLLADDVEEARELAATLDGLNEQRRAMQATMQDSASAQVSAIIEQLGDEVPFSLCLHDPEWHQGIVGLVASRVKEATHRPVVAFAPEEEGSARLKGSARSIKGLHVRDVLAHVDARQPGLIDAFGGHAMAAGLSIAANRLDDFRAAFEASTRLFLADEPPRAERVTDGELAAADLNLDFARELHAMGPWGQRFPEPLFEGAFEVLDQRVVGGAHLKMVLRPLDGHEVIDAIAFGTLPEDLDDARRARFLYRLDVNHFRGQASAQLVIEHIVR</sequence>
<dbReference type="Proteomes" id="UP000325372">
    <property type="component" value="Unassembled WGS sequence"/>
</dbReference>
<feature type="domain" description="RecJ OB" evidence="9">
    <location>
        <begin position="466"/>
        <end position="569"/>
    </location>
</feature>
<dbReference type="PANTHER" id="PTHR30255:SF2">
    <property type="entry name" value="SINGLE-STRANDED-DNA-SPECIFIC EXONUCLEASE RECJ"/>
    <property type="match status" value="1"/>
</dbReference>
<feature type="coiled-coil region" evidence="6">
    <location>
        <begin position="303"/>
        <end position="330"/>
    </location>
</feature>
<feature type="domain" description="DDH" evidence="7">
    <location>
        <begin position="69"/>
        <end position="228"/>
    </location>
</feature>
<evidence type="ECO:0000259" key="7">
    <source>
        <dbReference type="Pfam" id="PF01368"/>
    </source>
</evidence>
<comment type="caution">
    <text evidence="10">The sequence shown here is derived from an EMBL/GenBank/DDBJ whole genome shotgun (WGS) entry which is preliminary data.</text>
</comment>
<dbReference type="InterPro" id="IPR004610">
    <property type="entry name" value="RecJ"/>
</dbReference>
<evidence type="ECO:0000256" key="2">
    <source>
        <dbReference type="ARBA" id="ARBA00019841"/>
    </source>
</evidence>
<dbReference type="InterPro" id="IPR003156">
    <property type="entry name" value="DHHA1_dom"/>
</dbReference>
<dbReference type="Pfam" id="PF02272">
    <property type="entry name" value="DHHA1"/>
    <property type="match status" value="1"/>
</dbReference>
<keyword evidence="11" id="KW-1185">Reference proteome</keyword>
<evidence type="ECO:0000259" key="8">
    <source>
        <dbReference type="Pfam" id="PF02272"/>
    </source>
</evidence>
<organism evidence="10 11">
    <name type="scientific">Marinihelvus fidelis</name>
    <dbReference type="NCBI Taxonomy" id="2613842"/>
    <lineage>
        <taxon>Bacteria</taxon>
        <taxon>Pseudomonadati</taxon>
        <taxon>Pseudomonadota</taxon>
        <taxon>Gammaproteobacteria</taxon>
        <taxon>Chromatiales</taxon>
        <taxon>Wenzhouxiangellaceae</taxon>
        <taxon>Marinihelvus</taxon>
    </lineage>
</organism>
<proteinExistence type="inferred from homology"/>
<dbReference type="NCBIfam" id="TIGR00644">
    <property type="entry name" value="recJ"/>
    <property type="match status" value="1"/>
</dbReference>
<dbReference type="PANTHER" id="PTHR30255">
    <property type="entry name" value="SINGLE-STRANDED-DNA-SPECIFIC EXONUCLEASE RECJ"/>
    <property type="match status" value="1"/>
</dbReference>
<protein>
    <recommendedName>
        <fullName evidence="2">Single-stranded-DNA-specific exonuclease RecJ</fullName>
    </recommendedName>
</protein>
<dbReference type="GO" id="GO:0003676">
    <property type="term" value="F:nucleic acid binding"/>
    <property type="evidence" value="ECO:0007669"/>
    <property type="project" value="InterPro"/>
</dbReference>
<dbReference type="Gene3D" id="3.90.1640.30">
    <property type="match status" value="1"/>
</dbReference>
<keyword evidence="5 10" id="KW-0269">Exonuclease</keyword>
<reference evidence="10 11" key="1">
    <citation type="submission" date="2019-09" db="EMBL/GenBank/DDBJ databases">
        <title>Wenzhouxiangella sp. Genome sequencing and assembly.</title>
        <authorList>
            <person name="Zhang R."/>
        </authorList>
    </citation>
    <scope>NUCLEOTIDE SEQUENCE [LARGE SCALE GENOMIC DNA]</scope>
    <source>
        <strain evidence="10 11">W260</strain>
    </source>
</reference>
<dbReference type="EMBL" id="VYXP01000002">
    <property type="protein sequence ID" value="KAA9133199.1"/>
    <property type="molecule type" value="Genomic_DNA"/>
</dbReference>
<evidence type="ECO:0000256" key="1">
    <source>
        <dbReference type="ARBA" id="ARBA00005915"/>
    </source>
</evidence>
<dbReference type="RefSeq" id="WP_150862759.1">
    <property type="nucleotide sequence ID" value="NZ_VYXP01000002.1"/>
</dbReference>
<dbReference type="GO" id="GO:0006310">
    <property type="term" value="P:DNA recombination"/>
    <property type="evidence" value="ECO:0007669"/>
    <property type="project" value="InterPro"/>
</dbReference>
<evidence type="ECO:0000259" key="9">
    <source>
        <dbReference type="Pfam" id="PF17768"/>
    </source>
</evidence>
<dbReference type="Pfam" id="PF01368">
    <property type="entry name" value="DHH"/>
    <property type="match status" value="1"/>
</dbReference>
<dbReference type="InterPro" id="IPR051673">
    <property type="entry name" value="SSDNA_exonuclease_RecJ"/>
</dbReference>
<dbReference type="Gene3D" id="3.10.310.30">
    <property type="match status" value="1"/>
</dbReference>